<organism evidence="1 2">
    <name type="scientific">Armillaria luteobubalina</name>
    <dbReference type="NCBI Taxonomy" id="153913"/>
    <lineage>
        <taxon>Eukaryota</taxon>
        <taxon>Fungi</taxon>
        <taxon>Dikarya</taxon>
        <taxon>Basidiomycota</taxon>
        <taxon>Agaricomycotina</taxon>
        <taxon>Agaricomycetes</taxon>
        <taxon>Agaricomycetidae</taxon>
        <taxon>Agaricales</taxon>
        <taxon>Marasmiineae</taxon>
        <taxon>Physalacriaceae</taxon>
        <taxon>Armillaria</taxon>
    </lineage>
</organism>
<gene>
    <name evidence="1" type="ORF">EDD18DRAFT_1086980</name>
</gene>
<proteinExistence type="predicted"/>
<keyword evidence="2" id="KW-1185">Reference proteome</keyword>
<evidence type="ECO:0000313" key="2">
    <source>
        <dbReference type="Proteomes" id="UP001175228"/>
    </source>
</evidence>
<dbReference type="Proteomes" id="UP001175228">
    <property type="component" value="Unassembled WGS sequence"/>
</dbReference>
<dbReference type="EMBL" id="JAUEPU010000096">
    <property type="protein sequence ID" value="KAK0478576.1"/>
    <property type="molecule type" value="Genomic_DNA"/>
</dbReference>
<sequence length="65" mass="7484">MTPRRFCRHPAVINWVKELCPAVEEPTVVHLHPLLANLDHIASYIHTEVKVVLPHETGWDGMKLH</sequence>
<name>A0AA39P6P4_9AGAR</name>
<protein>
    <submittedName>
        <fullName evidence="1">Uncharacterized protein</fullName>
    </submittedName>
</protein>
<reference evidence="1" key="1">
    <citation type="submission" date="2023-06" db="EMBL/GenBank/DDBJ databases">
        <authorList>
            <consortium name="Lawrence Berkeley National Laboratory"/>
            <person name="Ahrendt S."/>
            <person name="Sahu N."/>
            <person name="Indic B."/>
            <person name="Wong-Bajracharya J."/>
            <person name="Merenyi Z."/>
            <person name="Ke H.-M."/>
            <person name="Monk M."/>
            <person name="Kocsube S."/>
            <person name="Drula E."/>
            <person name="Lipzen A."/>
            <person name="Balint B."/>
            <person name="Henrissat B."/>
            <person name="Andreopoulos B."/>
            <person name="Martin F.M."/>
            <person name="Harder C.B."/>
            <person name="Rigling D."/>
            <person name="Ford K.L."/>
            <person name="Foster G.D."/>
            <person name="Pangilinan J."/>
            <person name="Papanicolaou A."/>
            <person name="Barry K."/>
            <person name="LaButti K."/>
            <person name="Viragh M."/>
            <person name="Koriabine M."/>
            <person name="Yan M."/>
            <person name="Riley R."/>
            <person name="Champramary S."/>
            <person name="Plett K.L."/>
            <person name="Tsai I.J."/>
            <person name="Slot J."/>
            <person name="Sipos G."/>
            <person name="Plett J."/>
            <person name="Nagy L.G."/>
            <person name="Grigoriev I.V."/>
        </authorList>
    </citation>
    <scope>NUCLEOTIDE SEQUENCE</scope>
    <source>
        <strain evidence="1">HWK02</strain>
    </source>
</reference>
<dbReference type="AlphaFoldDB" id="A0AA39P6P4"/>
<evidence type="ECO:0000313" key="1">
    <source>
        <dbReference type="EMBL" id="KAK0478576.1"/>
    </source>
</evidence>
<comment type="caution">
    <text evidence="1">The sequence shown here is derived from an EMBL/GenBank/DDBJ whole genome shotgun (WGS) entry which is preliminary data.</text>
</comment>
<accession>A0AA39P6P4</accession>